<organism evidence="1 2">
    <name type="scientific">Pleurotus eryngii</name>
    <name type="common">Boletus of the steppes</name>
    <dbReference type="NCBI Taxonomy" id="5323"/>
    <lineage>
        <taxon>Eukaryota</taxon>
        <taxon>Fungi</taxon>
        <taxon>Dikarya</taxon>
        <taxon>Basidiomycota</taxon>
        <taxon>Agaricomycotina</taxon>
        <taxon>Agaricomycetes</taxon>
        <taxon>Agaricomycetidae</taxon>
        <taxon>Agaricales</taxon>
        <taxon>Pleurotineae</taxon>
        <taxon>Pleurotaceae</taxon>
        <taxon>Pleurotus</taxon>
    </lineage>
</organism>
<name>A0A9P6A836_PLEER</name>
<evidence type="ECO:0000313" key="2">
    <source>
        <dbReference type="Proteomes" id="UP000807025"/>
    </source>
</evidence>
<comment type="caution">
    <text evidence="1">The sequence shown here is derived from an EMBL/GenBank/DDBJ whole genome shotgun (WGS) entry which is preliminary data.</text>
</comment>
<gene>
    <name evidence="1" type="ORF">BDN71DRAFT_474105</name>
</gene>
<proteinExistence type="predicted"/>
<dbReference type="EMBL" id="MU154522">
    <property type="protein sequence ID" value="KAF9501678.1"/>
    <property type="molecule type" value="Genomic_DNA"/>
</dbReference>
<dbReference type="Proteomes" id="UP000807025">
    <property type="component" value="Unassembled WGS sequence"/>
</dbReference>
<sequence length="85" mass="10069">MQCKQWQRSVMRKQYNLTRRTERWRVCSIFICHLVPVTTPAKPDLIGKFTARRASASRLCILEFEHAACLFRSKLITNWNLRTSV</sequence>
<accession>A0A9P6A836</accession>
<evidence type="ECO:0000313" key="1">
    <source>
        <dbReference type="EMBL" id="KAF9501678.1"/>
    </source>
</evidence>
<protein>
    <submittedName>
        <fullName evidence="1">Uncharacterized protein</fullName>
    </submittedName>
</protein>
<reference evidence="1" key="1">
    <citation type="submission" date="2020-11" db="EMBL/GenBank/DDBJ databases">
        <authorList>
            <consortium name="DOE Joint Genome Institute"/>
            <person name="Ahrendt S."/>
            <person name="Riley R."/>
            <person name="Andreopoulos W."/>
            <person name="Labutti K."/>
            <person name="Pangilinan J."/>
            <person name="Ruiz-Duenas F.J."/>
            <person name="Barrasa J.M."/>
            <person name="Sanchez-Garcia M."/>
            <person name="Camarero S."/>
            <person name="Miyauchi S."/>
            <person name="Serrano A."/>
            <person name="Linde D."/>
            <person name="Babiker R."/>
            <person name="Drula E."/>
            <person name="Ayuso-Fernandez I."/>
            <person name="Pacheco R."/>
            <person name="Padilla G."/>
            <person name="Ferreira P."/>
            <person name="Barriuso J."/>
            <person name="Kellner H."/>
            <person name="Castanera R."/>
            <person name="Alfaro M."/>
            <person name="Ramirez L."/>
            <person name="Pisabarro A.G."/>
            <person name="Kuo A."/>
            <person name="Tritt A."/>
            <person name="Lipzen A."/>
            <person name="He G."/>
            <person name="Yan M."/>
            <person name="Ng V."/>
            <person name="Cullen D."/>
            <person name="Martin F."/>
            <person name="Rosso M.-N."/>
            <person name="Henrissat B."/>
            <person name="Hibbett D."/>
            <person name="Martinez A.T."/>
            <person name="Grigoriev I.V."/>
        </authorList>
    </citation>
    <scope>NUCLEOTIDE SEQUENCE</scope>
    <source>
        <strain evidence="1">ATCC 90797</strain>
    </source>
</reference>
<dbReference type="AlphaFoldDB" id="A0A9P6A836"/>
<keyword evidence="2" id="KW-1185">Reference proteome</keyword>